<feature type="transmembrane region" description="Helical" evidence="7">
    <location>
        <begin position="12"/>
        <end position="34"/>
    </location>
</feature>
<dbReference type="EMBL" id="DYWT01000249">
    <property type="protein sequence ID" value="HJF33263.1"/>
    <property type="molecule type" value="Genomic_DNA"/>
</dbReference>
<feature type="transmembrane region" description="Helical" evidence="7">
    <location>
        <begin position="312"/>
        <end position="331"/>
    </location>
</feature>
<evidence type="ECO:0000256" key="7">
    <source>
        <dbReference type="SAM" id="Phobius"/>
    </source>
</evidence>
<gene>
    <name evidence="8" type="ORF">K8V56_15990</name>
</gene>
<keyword evidence="6 7" id="KW-0472">Membrane</keyword>
<evidence type="ECO:0000256" key="6">
    <source>
        <dbReference type="ARBA" id="ARBA00023136"/>
    </source>
</evidence>
<feature type="transmembrane region" description="Helical" evidence="7">
    <location>
        <begin position="40"/>
        <end position="60"/>
    </location>
</feature>
<feature type="transmembrane region" description="Helical" evidence="7">
    <location>
        <begin position="155"/>
        <end position="178"/>
    </location>
</feature>
<dbReference type="Pfam" id="PF03601">
    <property type="entry name" value="Cons_hypoth698"/>
    <property type="match status" value="1"/>
</dbReference>
<feature type="transmembrane region" description="Helical" evidence="7">
    <location>
        <begin position="219"/>
        <end position="237"/>
    </location>
</feature>
<evidence type="ECO:0000256" key="2">
    <source>
        <dbReference type="ARBA" id="ARBA00007977"/>
    </source>
</evidence>
<evidence type="ECO:0000313" key="8">
    <source>
        <dbReference type="EMBL" id="HJF33263.1"/>
    </source>
</evidence>
<evidence type="ECO:0000256" key="1">
    <source>
        <dbReference type="ARBA" id="ARBA00004651"/>
    </source>
</evidence>
<feature type="transmembrane region" description="Helical" evidence="7">
    <location>
        <begin position="91"/>
        <end position="117"/>
    </location>
</feature>
<dbReference type="AlphaFoldDB" id="A0A921G1K4"/>
<reference evidence="8" key="1">
    <citation type="journal article" date="2021" name="PeerJ">
        <title>Extensive microbial diversity within the chicken gut microbiome revealed by metagenomics and culture.</title>
        <authorList>
            <person name="Gilroy R."/>
            <person name="Ravi A."/>
            <person name="Getino M."/>
            <person name="Pursley I."/>
            <person name="Horton D.L."/>
            <person name="Alikhan N.F."/>
            <person name="Baker D."/>
            <person name="Gharbi K."/>
            <person name="Hall N."/>
            <person name="Watson M."/>
            <person name="Adriaenssens E.M."/>
            <person name="Foster-Nyarko E."/>
            <person name="Jarju S."/>
            <person name="Secka A."/>
            <person name="Antonio M."/>
            <person name="Oren A."/>
            <person name="Chaudhuri R.R."/>
            <person name="La Ragione R."/>
            <person name="Hildebrand F."/>
            <person name="Pallen M.J."/>
        </authorList>
    </citation>
    <scope>NUCLEOTIDE SEQUENCE</scope>
    <source>
        <strain evidence="8">CHK171-7178</strain>
    </source>
</reference>
<keyword evidence="4 7" id="KW-0812">Transmembrane</keyword>
<dbReference type="GO" id="GO:0005886">
    <property type="term" value="C:plasma membrane"/>
    <property type="evidence" value="ECO:0007669"/>
    <property type="project" value="UniProtKB-SubCell"/>
</dbReference>
<name>A0A921G1K4_SPOPS</name>
<dbReference type="PANTHER" id="PTHR30106">
    <property type="entry name" value="INNER MEMBRANE PROTEIN YEIH-RELATED"/>
    <property type="match status" value="1"/>
</dbReference>
<evidence type="ECO:0000256" key="5">
    <source>
        <dbReference type="ARBA" id="ARBA00022989"/>
    </source>
</evidence>
<protein>
    <submittedName>
        <fullName evidence="8">YeiH family protein</fullName>
    </submittedName>
</protein>
<reference evidence="8" key="2">
    <citation type="submission" date="2021-09" db="EMBL/GenBank/DDBJ databases">
        <authorList>
            <person name="Gilroy R."/>
        </authorList>
    </citation>
    <scope>NUCLEOTIDE SEQUENCE</scope>
    <source>
        <strain evidence="8">CHK171-7178</strain>
    </source>
</reference>
<feature type="transmembrane region" description="Helical" evidence="7">
    <location>
        <begin position="249"/>
        <end position="270"/>
    </location>
</feature>
<sequence>MEGGIAVKKGFWIGIGLTFFIAILSKLATTLPYISLIGPLVFAILIGMLWNSFFPVRAAWESGITFSSKKLLRAGIILLGMRLNLGDIASAGWPAFILAAGSVLIGIGAVYGIARAIGADKTISFLTACGTGICGAAAIVAVASQVKAKPEQTAVSVAIIAILGTLFTFVYTLLYPILGFSTEAFGMFAGGTLHEIAHVVAAADAGGAEALDFALVVKLTRVMLLVFVAGGIGIWMSRKNKQSGEKFNLKTLPIPWFIFGFLAVSALYTTGIVPEAVASLFVTLAYLLMAMAMAGLGLNVKFEAFRSAGMKPFIAGFGGTILLILSGYIYVRYFF</sequence>
<dbReference type="Proteomes" id="UP000698173">
    <property type="component" value="Unassembled WGS sequence"/>
</dbReference>
<dbReference type="PANTHER" id="PTHR30106:SF2">
    <property type="entry name" value="UPF0324 INNER MEMBRANE PROTEIN YEIH"/>
    <property type="match status" value="1"/>
</dbReference>
<comment type="caution">
    <text evidence="8">The sequence shown here is derived from an EMBL/GenBank/DDBJ whole genome shotgun (WGS) entry which is preliminary data.</text>
</comment>
<feature type="transmembrane region" description="Helical" evidence="7">
    <location>
        <begin position="276"/>
        <end position="300"/>
    </location>
</feature>
<comment type="similarity">
    <text evidence="2">Belongs to the UPF0324 family.</text>
</comment>
<evidence type="ECO:0000256" key="4">
    <source>
        <dbReference type="ARBA" id="ARBA00022692"/>
    </source>
</evidence>
<evidence type="ECO:0000256" key="3">
    <source>
        <dbReference type="ARBA" id="ARBA00022475"/>
    </source>
</evidence>
<comment type="subcellular location">
    <subcellularLocation>
        <location evidence="1">Cell membrane</location>
        <topology evidence="1">Multi-pass membrane protein</topology>
    </subcellularLocation>
</comment>
<evidence type="ECO:0000313" key="9">
    <source>
        <dbReference type="Proteomes" id="UP000698173"/>
    </source>
</evidence>
<dbReference type="InterPro" id="IPR018383">
    <property type="entry name" value="UPF0324_pro"/>
</dbReference>
<keyword evidence="3" id="KW-1003">Cell membrane</keyword>
<keyword evidence="5 7" id="KW-1133">Transmembrane helix</keyword>
<feature type="transmembrane region" description="Helical" evidence="7">
    <location>
        <begin position="123"/>
        <end position="143"/>
    </location>
</feature>
<accession>A0A921G1K4</accession>
<proteinExistence type="inferred from homology"/>
<organism evidence="8 9">
    <name type="scientific">Sporosarcina psychrophila</name>
    <name type="common">Bacillus psychrophilus</name>
    <dbReference type="NCBI Taxonomy" id="1476"/>
    <lineage>
        <taxon>Bacteria</taxon>
        <taxon>Bacillati</taxon>
        <taxon>Bacillota</taxon>
        <taxon>Bacilli</taxon>
        <taxon>Bacillales</taxon>
        <taxon>Caryophanaceae</taxon>
        <taxon>Sporosarcina</taxon>
    </lineage>
</organism>